<feature type="transmembrane region" description="Helical" evidence="12">
    <location>
        <begin position="86"/>
        <end position="109"/>
    </location>
</feature>
<protein>
    <recommendedName>
        <fullName evidence="15">Sodium-coupled monocarboxylate transporter 1</fullName>
    </recommendedName>
</protein>
<feature type="transmembrane region" description="Helical" evidence="12">
    <location>
        <begin position="15"/>
        <end position="34"/>
    </location>
</feature>
<evidence type="ECO:0000256" key="5">
    <source>
        <dbReference type="ARBA" id="ARBA00022692"/>
    </source>
</evidence>
<keyword evidence="14" id="KW-1185">Reference proteome</keyword>
<keyword evidence="10" id="KW-0739">Sodium transport</keyword>
<proteinExistence type="inferred from homology"/>
<dbReference type="Proteomes" id="UP000678393">
    <property type="component" value="Unassembled WGS sequence"/>
</dbReference>
<evidence type="ECO:0000256" key="7">
    <source>
        <dbReference type="ARBA" id="ARBA00023053"/>
    </source>
</evidence>
<dbReference type="EMBL" id="CAJHNH020005624">
    <property type="protein sequence ID" value="CAG5132760.1"/>
    <property type="molecule type" value="Genomic_DNA"/>
</dbReference>
<keyword evidence="5 12" id="KW-0812">Transmembrane</keyword>
<feature type="transmembrane region" description="Helical" evidence="12">
    <location>
        <begin position="447"/>
        <end position="465"/>
    </location>
</feature>
<comment type="similarity">
    <text evidence="2 11">Belongs to the sodium:solute symporter (SSF) (TC 2.A.21) family.</text>
</comment>
<dbReference type="GO" id="GO:0015293">
    <property type="term" value="F:symporter activity"/>
    <property type="evidence" value="ECO:0007669"/>
    <property type="project" value="TreeGrafter"/>
</dbReference>
<feature type="transmembrane region" description="Helical" evidence="12">
    <location>
        <begin position="130"/>
        <end position="153"/>
    </location>
</feature>
<feature type="transmembrane region" description="Helical" evidence="12">
    <location>
        <begin position="415"/>
        <end position="435"/>
    </location>
</feature>
<feature type="transmembrane region" description="Helical" evidence="12">
    <location>
        <begin position="238"/>
        <end position="260"/>
    </location>
</feature>
<organism evidence="13 14">
    <name type="scientific">Candidula unifasciata</name>
    <dbReference type="NCBI Taxonomy" id="100452"/>
    <lineage>
        <taxon>Eukaryota</taxon>
        <taxon>Metazoa</taxon>
        <taxon>Spiralia</taxon>
        <taxon>Lophotrochozoa</taxon>
        <taxon>Mollusca</taxon>
        <taxon>Gastropoda</taxon>
        <taxon>Heterobranchia</taxon>
        <taxon>Euthyneura</taxon>
        <taxon>Panpulmonata</taxon>
        <taxon>Eupulmonata</taxon>
        <taxon>Stylommatophora</taxon>
        <taxon>Helicina</taxon>
        <taxon>Helicoidea</taxon>
        <taxon>Geomitridae</taxon>
        <taxon>Candidula</taxon>
    </lineage>
</organism>
<feature type="transmembrane region" description="Helical" evidence="12">
    <location>
        <begin position="388"/>
        <end position="409"/>
    </location>
</feature>
<evidence type="ECO:0000256" key="6">
    <source>
        <dbReference type="ARBA" id="ARBA00022989"/>
    </source>
</evidence>
<name>A0A8S3ZXK1_9EUPU</name>
<comment type="caution">
    <text evidence="13">The sequence shown here is derived from an EMBL/GenBank/DDBJ whole genome shotgun (WGS) entry which is preliminary data.</text>
</comment>
<dbReference type="OrthoDB" id="6132759at2759"/>
<dbReference type="AlphaFoldDB" id="A0A8S3ZXK1"/>
<gene>
    <name evidence="13" type="ORF">CUNI_LOCUS18318</name>
</gene>
<evidence type="ECO:0000256" key="12">
    <source>
        <dbReference type="SAM" id="Phobius"/>
    </source>
</evidence>
<dbReference type="PROSITE" id="PS50283">
    <property type="entry name" value="NA_SOLUT_SYMP_3"/>
    <property type="match status" value="1"/>
</dbReference>
<evidence type="ECO:0000256" key="11">
    <source>
        <dbReference type="RuleBase" id="RU362091"/>
    </source>
</evidence>
<dbReference type="Gene3D" id="1.20.1730.10">
    <property type="entry name" value="Sodium/glucose cotransporter"/>
    <property type="match status" value="1"/>
</dbReference>
<feature type="transmembrane region" description="Helical" evidence="12">
    <location>
        <begin position="55"/>
        <end position="74"/>
    </location>
</feature>
<dbReference type="InterPro" id="IPR001734">
    <property type="entry name" value="Na/solute_symporter"/>
</dbReference>
<dbReference type="CDD" id="cd11492">
    <property type="entry name" value="SLC5sbd_NIS-SMVT"/>
    <property type="match status" value="1"/>
</dbReference>
<evidence type="ECO:0000256" key="9">
    <source>
        <dbReference type="ARBA" id="ARBA00023136"/>
    </source>
</evidence>
<evidence type="ECO:0000313" key="13">
    <source>
        <dbReference type="EMBL" id="CAG5132760.1"/>
    </source>
</evidence>
<feature type="transmembrane region" description="Helical" evidence="12">
    <location>
        <begin position="165"/>
        <end position="187"/>
    </location>
</feature>
<dbReference type="Pfam" id="PF00474">
    <property type="entry name" value="SSF"/>
    <property type="match status" value="1"/>
</dbReference>
<keyword evidence="4" id="KW-1003">Cell membrane</keyword>
<evidence type="ECO:0000256" key="8">
    <source>
        <dbReference type="ARBA" id="ARBA00023065"/>
    </source>
</evidence>
<dbReference type="InterPro" id="IPR038377">
    <property type="entry name" value="Na/Glc_symporter_sf"/>
</dbReference>
<evidence type="ECO:0000256" key="10">
    <source>
        <dbReference type="ARBA" id="ARBA00023201"/>
    </source>
</evidence>
<dbReference type="NCBIfam" id="TIGR00813">
    <property type="entry name" value="sss"/>
    <property type="match status" value="1"/>
</dbReference>
<evidence type="ECO:0000256" key="1">
    <source>
        <dbReference type="ARBA" id="ARBA00004651"/>
    </source>
</evidence>
<dbReference type="GO" id="GO:0005886">
    <property type="term" value="C:plasma membrane"/>
    <property type="evidence" value="ECO:0007669"/>
    <property type="project" value="UniProtKB-SubCell"/>
</dbReference>
<feature type="transmembrane region" description="Helical" evidence="12">
    <location>
        <begin position="326"/>
        <end position="346"/>
    </location>
</feature>
<dbReference type="PANTHER" id="PTHR42985:SF2">
    <property type="entry name" value="SODIUM-DEPENDENT MULTIVITAMIN TRANSPORTER"/>
    <property type="match status" value="1"/>
</dbReference>
<evidence type="ECO:0000313" key="14">
    <source>
        <dbReference type="Proteomes" id="UP000678393"/>
    </source>
</evidence>
<evidence type="ECO:0000256" key="3">
    <source>
        <dbReference type="ARBA" id="ARBA00022448"/>
    </source>
</evidence>
<dbReference type="GO" id="GO:0006814">
    <property type="term" value="P:sodium ion transport"/>
    <property type="evidence" value="ECO:0007669"/>
    <property type="project" value="UniProtKB-KW"/>
</dbReference>
<keyword evidence="9 12" id="KW-0472">Membrane</keyword>
<evidence type="ECO:0008006" key="15">
    <source>
        <dbReference type="Google" id="ProtNLM"/>
    </source>
</evidence>
<accession>A0A8S3ZXK1</accession>
<comment type="subcellular location">
    <subcellularLocation>
        <location evidence="1">Cell membrane</location>
        <topology evidence="1">Multi-pass membrane protein</topology>
    </subcellularLocation>
</comment>
<keyword evidence="3" id="KW-0813">Transport</keyword>
<sequence length="631" mass="68682">MEAGSSTAGFTWPDYLVFGIMLVVSSIIGLYFGFKTKRQHAGADEMLTGNRNLPVLPVALSLSASFTSATTILGIPAEVYARGGEQWLWCFGLFFCFIIVGSFIVPFFHELHLTNAYEYLELRFNKTIRYLGSMTFAVVILLYMAAVLYAPAVALSQVTGFSKEISILAMGAVCTFYTSIGGIRAVVWTDVFQLVVVWVGLLVLMFKGANDAGGWAQVWQISRDGSRLPKFNMDPNPFIRHTFWTFLIGGCTNMMTVYGANQTNLQRYACVPTLKGARIALLLNLPLWLLYISVLSLLGLVMYAYYETCDPLMAGSVAKPDQLIPFFVLETMGGFPGLPGLFVAAISSASISTISSGINSLTAVTLEDVFKPCFRVTKHHEPSPTASTIATVVLAIFFGSLTIGVAYLASLLGRTAVMISFSTFGIVGGPLLGLLMGGMFVPFMNSWGAGIGMIVSLAVCFYVGIDPIFNPPPNTDLPLRSDGCPVTNNTAYPTFSSILGESSTYSYTNATLPEETANEHLYLSYLHYSTLALLVSTCVGVIVSVVTGCNKGRQVDERTYYKYSWCSSAGKTKSKYQVTQNGFHDNHKRGGSDSRHDVKGGYHLYSKNGGTKPDLSGDIYSSDKYFDQTLV</sequence>
<reference evidence="13" key="1">
    <citation type="submission" date="2021-04" db="EMBL/GenBank/DDBJ databases">
        <authorList>
            <consortium name="Molecular Ecology Group"/>
        </authorList>
    </citation>
    <scope>NUCLEOTIDE SEQUENCE</scope>
</reference>
<evidence type="ECO:0000256" key="2">
    <source>
        <dbReference type="ARBA" id="ARBA00006434"/>
    </source>
</evidence>
<feature type="transmembrane region" description="Helical" evidence="12">
    <location>
        <begin position="281"/>
        <end position="306"/>
    </location>
</feature>
<evidence type="ECO:0000256" key="4">
    <source>
        <dbReference type="ARBA" id="ARBA00022475"/>
    </source>
</evidence>
<dbReference type="PANTHER" id="PTHR42985">
    <property type="entry name" value="SODIUM-COUPLED MONOCARBOXYLATE TRANSPORTER"/>
    <property type="match status" value="1"/>
</dbReference>
<keyword evidence="6 12" id="KW-1133">Transmembrane helix</keyword>
<dbReference type="InterPro" id="IPR051163">
    <property type="entry name" value="Sodium:Solute_Symporter_SSF"/>
</dbReference>
<keyword evidence="7" id="KW-0915">Sodium</keyword>
<feature type="transmembrane region" description="Helical" evidence="12">
    <location>
        <begin position="525"/>
        <end position="549"/>
    </location>
</feature>
<keyword evidence="8" id="KW-0406">Ion transport</keyword>
<feature type="transmembrane region" description="Helical" evidence="12">
    <location>
        <begin position="194"/>
        <end position="218"/>
    </location>
</feature>